<dbReference type="EMBL" id="LR824006">
    <property type="protein sequence ID" value="CAD0195337.1"/>
    <property type="molecule type" value="Genomic_DNA"/>
</dbReference>
<keyword evidence="2" id="KW-1185">Reference proteome</keyword>
<dbReference type="Pfam" id="PF06585">
    <property type="entry name" value="JHBP"/>
    <property type="match status" value="1"/>
</dbReference>
<protein>
    <submittedName>
        <fullName evidence="1">Uncharacterized protein</fullName>
    </submittedName>
</protein>
<organism evidence="1 2">
    <name type="scientific">Chrysodeixis includens</name>
    <name type="common">Soybean looper</name>
    <name type="synonym">Pseudoplusia includens</name>
    <dbReference type="NCBI Taxonomy" id="689277"/>
    <lineage>
        <taxon>Eukaryota</taxon>
        <taxon>Metazoa</taxon>
        <taxon>Ecdysozoa</taxon>
        <taxon>Arthropoda</taxon>
        <taxon>Hexapoda</taxon>
        <taxon>Insecta</taxon>
        <taxon>Pterygota</taxon>
        <taxon>Neoptera</taxon>
        <taxon>Endopterygota</taxon>
        <taxon>Lepidoptera</taxon>
        <taxon>Glossata</taxon>
        <taxon>Ditrysia</taxon>
        <taxon>Noctuoidea</taxon>
        <taxon>Noctuidae</taxon>
        <taxon>Plusiinae</taxon>
        <taxon>Chrysodeixis</taxon>
    </lineage>
</organism>
<evidence type="ECO:0000313" key="2">
    <source>
        <dbReference type="Proteomes" id="UP001154114"/>
    </source>
</evidence>
<dbReference type="PANTHER" id="PTHR11008">
    <property type="entry name" value="PROTEIN TAKEOUT-LIKE PROTEIN"/>
    <property type="match status" value="1"/>
</dbReference>
<proteinExistence type="predicted"/>
<sequence>MGPTNTTETVKLGVSQVVQNYGPIYAHTATGQLPPKNPLTADDKQASRKAKTFVNFIKIVPQLNPLLAPKLGPYYVELPDVNFSGEVYLENLSVVGLNSLTLPFLEVRMAPTRVDFNATVPKLSCEVLYDLQGTLGNQPINVQGRSAITLNGLGLSVAVGVIVEPAKLGPVYQVNSADVDIDIGGVTVDITLSQYEEDFRVILTNFLTYPAEYAGVIQGLLNTILGGINKELENITANEIITYLLGPGKTPLRG</sequence>
<dbReference type="Proteomes" id="UP001154114">
    <property type="component" value="Chromosome 3"/>
</dbReference>
<dbReference type="OrthoDB" id="7306640at2759"/>
<name>A0A9N8KZ24_CHRIL</name>
<dbReference type="InterPro" id="IPR038606">
    <property type="entry name" value="To_sf"/>
</dbReference>
<reference evidence="1" key="1">
    <citation type="submission" date="2021-12" db="EMBL/GenBank/DDBJ databases">
        <authorList>
            <person name="King R."/>
        </authorList>
    </citation>
    <scope>NUCLEOTIDE SEQUENCE</scope>
</reference>
<accession>A0A9N8KZ24</accession>
<dbReference type="InterPro" id="IPR010562">
    <property type="entry name" value="Haemolymph_juvenile_hormone-bd"/>
</dbReference>
<dbReference type="Gene3D" id="3.15.10.30">
    <property type="entry name" value="Haemolymph juvenile hormone binding protein"/>
    <property type="match status" value="1"/>
</dbReference>
<evidence type="ECO:0000313" key="1">
    <source>
        <dbReference type="EMBL" id="CAD0195337.1"/>
    </source>
</evidence>
<dbReference type="PANTHER" id="PTHR11008:SF9">
    <property type="entry name" value="PROTEIN TAKEOUT-LIKE PROTEIN"/>
    <property type="match status" value="1"/>
</dbReference>
<dbReference type="AlphaFoldDB" id="A0A9N8KZ24"/>
<gene>
    <name evidence="1" type="ORF">CINC_LOCUS9292</name>
</gene>